<evidence type="ECO:0000256" key="4">
    <source>
        <dbReference type="ARBA" id="ARBA00022960"/>
    </source>
</evidence>
<evidence type="ECO:0000259" key="9">
    <source>
        <dbReference type="Pfam" id="PF00768"/>
    </source>
</evidence>
<dbReference type="PRINTS" id="PR00725">
    <property type="entry name" value="DADACBPTASE1"/>
</dbReference>
<comment type="similarity">
    <text evidence="1">Belongs to the peptidase S11 family.</text>
</comment>
<keyword evidence="3" id="KW-0378">Hydrolase</keyword>
<dbReference type="GO" id="GO:0071555">
    <property type="term" value="P:cell wall organization"/>
    <property type="evidence" value="ECO:0007669"/>
    <property type="project" value="UniProtKB-KW"/>
</dbReference>
<dbReference type="GO" id="GO:0006508">
    <property type="term" value="P:proteolysis"/>
    <property type="evidence" value="ECO:0007669"/>
    <property type="project" value="InterPro"/>
</dbReference>
<protein>
    <submittedName>
        <fullName evidence="10">Unannotated protein</fullName>
    </submittedName>
</protein>
<name>A0A6J7LA68_9ZZZZ</name>
<reference evidence="10" key="1">
    <citation type="submission" date="2020-05" db="EMBL/GenBank/DDBJ databases">
        <authorList>
            <person name="Chiriac C."/>
            <person name="Salcher M."/>
            <person name="Ghai R."/>
            <person name="Kavagutti S V."/>
        </authorList>
    </citation>
    <scope>NUCLEOTIDE SEQUENCE</scope>
</reference>
<feature type="domain" description="Peptidase S11 D-alanyl-D-alanine carboxypeptidase A N-terminal" evidence="9">
    <location>
        <begin position="48"/>
        <end position="269"/>
    </location>
</feature>
<dbReference type="Gene3D" id="3.40.710.10">
    <property type="entry name" value="DD-peptidase/beta-lactamase superfamily"/>
    <property type="match status" value="1"/>
</dbReference>
<keyword evidence="8" id="KW-0472">Membrane</keyword>
<dbReference type="AlphaFoldDB" id="A0A6J7LA68"/>
<keyword evidence="5" id="KW-0573">Peptidoglycan synthesis</keyword>
<dbReference type="PANTHER" id="PTHR21581:SF33">
    <property type="entry name" value="D-ALANYL-D-ALANINE CARBOXYPEPTIDASE DACB"/>
    <property type="match status" value="1"/>
</dbReference>
<dbReference type="PANTHER" id="PTHR21581">
    <property type="entry name" value="D-ALANYL-D-ALANINE CARBOXYPEPTIDASE"/>
    <property type="match status" value="1"/>
</dbReference>
<evidence type="ECO:0000256" key="8">
    <source>
        <dbReference type="SAM" id="Phobius"/>
    </source>
</evidence>
<evidence type="ECO:0000256" key="7">
    <source>
        <dbReference type="SAM" id="MobiDB-lite"/>
    </source>
</evidence>
<keyword evidence="4" id="KW-0133">Cell shape</keyword>
<evidence type="ECO:0000256" key="3">
    <source>
        <dbReference type="ARBA" id="ARBA00022801"/>
    </source>
</evidence>
<accession>A0A6J7LA68</accession>
<dbReference type="EMBL" id="CAFBNE010000105">
    <property type="protein sequence ID" value="CAB4964971.1"/>
    <property type="molecule type" value="Genomic_DNA"/>
</dbReference>
<dbReference type="Pfam" id="PF00768">
    <property type="entry name" value="Peptidase_S11"/>
    <property type="match status" value="1"/>
</dbReference>
<dbReference type="InterPro" id="IPR018044">
    <property type="entry name" value="Peptidase_S11"/>
</dbReference>
<proteinExistence type="inferred from homology"/>
<evidence type="ECO:0000313" key="10">
    <source>
        <dbReference type="EMBL" id="CAB4964971.1"/>
    </source>
</evidence>
<feature type="transmembrane region" description="Helical" evidence="8">
    <location>
        <begin position="340"/>
        <end position="358"/>
    </location>
</feature>
<evidence type="ECO:0000256" key="1">
    <source>
        <dbReference type="ARBA" id="ARBA00007164"/>
    </source>
</evidence>
<feature type="region of interest" description="Disordered" evidence="7">
    <location>
        <begin position="365"/>
        <end position="388"/>
    </location>
</feature>
<keyword evidence="2" id="KW-0732">Signal</keyword>
<evidence type="ECO:0000256" key="2">
    <source>
        <dbReference type="ARBA" id="ARBA00022729"/>
    </source>
</evidence>
<dbReference type="GO" id="GO:0009252">
    <property type="term" value="P:peptidoglycan biosynthetic process"/>
    <property type="evidence" value="ECO:0007669"/>
    <property type="project" value="UniProtKB-KW"/>
</dbReference>
<keyword evidence="8" id="KW-0812">Transmembrane</keyword>
<dbReference type="InterPro" id="IPR012338">
    <property type="entry name" value="Beta-lactam/transpept-like"/>
</dbReference>
<dbReference type="InterPro" id="IPR001967">
    <property type="entry name" value="Peptidase_S11_N"/>
</dbReference>
<dbReference type="GO" id="GO:0008360">
    <property type="term" value="P:regulation of cell shape"/>
    <property type="evidence" value="ECO:0007669"/>
    <property type="project" value="UniProtKB-KW"/>
</dbReference>
<gene>
    <name evidence="10" type="ORF">UFOPK3772_02590</name>
</gene>
<dbReference type="GO" id="GO:0009002">
    <property type="term" value="F:serine-type D-Ala-D-Ala carboxypeptidase activity"/>
    <property type="evidence" value="ECO:0007669"/>
    <property type="project" value="InterPro"/>
</dbReference>
<evidence type="ECO:0000256" key="5">
    <source>
        <dbReference type="ARBA" id="ARBA00022984"/>
    </source>
</evidence>
<keyword evidence="6" id="KW-0961">Cell wall biogenesis/degradation</keyword>
<organism evidence="10">
    <name type="scientific">freshwater metagenome</name>
    <dbReference type="NCBI Taxonomy" id="449393"/>
    <lineage>
        <taxon>unclassified sequences</taxon>
        <taxon>metagenomes</taxon>
        <taxon>ecological metagenomes</taxon>
    </lineage>
</organism>
<evidence type="ECO:0000256" key="6">
    <source>
        <dbReference type="ARBA" id="ARBA00023316"/>
    </source>
</evidence>
<keyword evidence="8" id="KW-1133">Transmembrane helix</keyword>
<dbReference type="SUPFAM" id="SSF56601">
    <property type="entry name" value="beta-lactamase/transpeptidase-like"/>
    <property type="match status" value="1"/>
</dbReference>
<sequence>MHRLILTLALACSLALGASGAASAETIGGEQLSKRGVQVNPGPDAKPVPEIWAETWILVDATNGTVLAAKNSHDRRPPASTLKTLTALTVLQELTLDQTYVAKSKDTRVEGARAGLIAGKRYTVEDLLYGTFLRSGNDAATALARAPGSVKRTIDRMNEVARQLQANDTTAKTPTGLDHKGQVSSAYDLALIARAGLARPDFAKLARTKTHRFPGGGGSTYTIYNQNRLLMGGFKGAIGVKTGFTTNAGRTFIGAATRKGTTLIFVGMGIHDGSASAASKALKWGFKNLGKVTPVGNMVGPISVAGEAATLPDTPTGASDEELATAGLGIPPAGDSMAPWWFWLILLLAVCALVLGWLGKRRQQTAGSGAGAHQAPRAKRQYRPYQPL</sequence>